<name>A0A9P8TDP0_9ASCO</name>
<protein>
    <submittedName>
        <fullName evidence="1">Uncharacterized protein</fullName>
    </submittedName>
</protein>
<evidence type="ECO:0000313" key="1">
    <source>
        <dbReference type="EMBL" id="KAH3674929.1"/>
    </source>
</evidence>
<evidence type="ECO:0000313" key="2">
    <source>
        <dbReference type="Proteomes" id="UP000769528"/>
    </source>
</evidence>
<organism evidence="1 2">
    <name type="scientific">Wickerhamomyces mucosus</name>
    <dbReference type="NCBI Taxonomy" id="1378264"/>
    <lineage>
        <taxon>Eukaryota</taxon>
        <taxon>Fungi</taxon>
        <taxon>Dikarya</taxon>
        <taxon>Ascomycota</taxon>
        <taxon>Saccharomycotina</taxon>
        <taxon>Saccharomycetes</taxon>
        <taxon>Phaffomycetales</taxon>
        <taxon>Wickerhamomycetaceae</taxon>
        <taxon>Wickerhamomyces</taxon>
    </lineage>
</organism>
<dbReference type="EMBL" id="JAEUBF010000790">
    <property type="protein sequence ID" value="KAH3674929.1"/>
    <property type="molecule type" value="Genomic_DNA"/>
</dbReference>
<reference evidence="1" key="1">
    <citation type="journal article" date="2021" name="Open Biol.">
        <title>Shared evolutionary footprints suggest mitochondrial oxidative damage underlies multiple complex I losses in fungi.</title>
        <authorList>
            <person name="Schikora-Tamarit M.A."/>
            <person name="Marcet-Houben M."/>
            <person name="Nosek J."/>
            <person name="Gabaldon T."/>
        </authorList>
    </citation>
    <scope>NUCLEOTIDE SEQUENCE</scope>
    <source>
        <strain evidence="1">CBS6341</strain>
    </source>
</reference>
<accession>A0A9P8TDP0</accession>
<comment type="caution">
    <text evidence="1">The sequence shown here is derived from an EMBL/GenBank/DDBJ whole genome shotgun (WGS) entry which is preliminary data.</text>
</comment>
<keyword evidence="2" id="KW-1185">Reference proteome</keyword>
<proteinExistence type="predicted"/>
<dbReference type="OrthoDB" id="10332738at2759"/>
<dbReference type="Proteomes" id="UP000769528">
    <property type="component" value="Unassembled WGS sequence"/>
</dbReference>
<dbReference type="AlphaFoldDB" id="A0A9P8TDP0"/>
<sequence>MKDSPQPHVPFELGFLKMNLEDNLSSNQSISEPTIENKAFESIITLTPSCSTTSSNLFGSLMYSRLYVRPEHPLFLTPILINLGSG</sequence>
<gene>
    <name evidence="1" type="ORF">WICMUC_002949</name>
</gene>
<reference evidence="1" key="2">
    <citation type="submission" date="2021-01" db="EMBL/GenBank/DDBJ databases">
        <authorList>
            <person name="Schikora-Tamarit M.A."/>
        </authorList>
    </citation>
    <scope>NUCLEOTIDE SEQUENCE</scope>
    <source>
        <strain evidence="1">CBS6341</strain>
    </source>
</reference>